<dbReference type="Proteomes" id="UP000467841">
    <property type="component" value="Unassembled WGS sequence"/>
</dbReference>
<dbReference type="EMBL" id="CACVBM020001322">
    <property type="protein sequence ID" value="CAA7045516.1"/>
    <property type="molecule type" value="Genomic_DNA"/>
</dbReference>
<feature type="compositionally biased region" description="Basic and acidic residues" evidence="1">
    <location>
        <begin position="140"/>
        <end position="173"/>
    </location>
</feature>
<comment type="caution">
    <text evidence="2">The sequence shown here is derived from an EMBL/GenBank/DDBJ whole genome shotgun (WGS) entry which is preliminary data.</text>
</comment>
<evidence type="ECO:0000256" key="1">
    <source>
        <dbReference type="SAM" id="MobiDB-lite"/>
    </source>
</evidence>
<sequence>MGNKFLNMELSTAQEKREMDLHELEEIRLDAYESSREYTRRELRPSMTRESLPRTIQGQGSVALWSHHPSEQQWSEFTVNGHRLKKYMGVKALEKEVQSVSMIHPKPKKAMKVKLWTQNKLTWEEVPCTMAKTKFTNKPQSEDVEKAREEKREGKKKMEYSGKRKKGMFKESAPKWPETAGQDMDDSMIPRPYGVQERIRILMMRTYYQNQTSLNQTCKIIRQATLKADQEKAKEKAIMIEIQDQPVIEANQPVMEANQIQLWSDANEAGPSSWNQEEWPILSLKAQVQVFKIEWEETGA</sequence>
<feature type="region of interest" description="Disordered" evidence="1">
    <location>
        <begin position="137"/>
        <end position="190"/>
    </location>
</feature>
<protein>
    <submittedName>
        <fullName evidence="2">Uncharacterized protein</fullName>
    </submittedName>
</protein>
<proteinExistence type="predicted"/>
<reference evidence="2" key="1">
    <citation type="submission" date="2020-01" db="EMBL/GenBank/DDBJ databases">
        <authorList>
            <person name="Mishra B."/>
        </authorList>
    </citation>
    <scope>NUCLEOTIDE SEQUENCE [LARGE SCALE GENOMIC DNA]</scope>
</reference>
<organism evidence="2 3">
    <name type="scientific">Microthlaspi erraticum</name>
    <dbReference type="NCBI Taxonomy" id="1685480"/>
    <lineage>
        <taxon>Eukaryota</taxon>
        <taxon>Viridiplantae</taxon>
        <taxon>Streptophyta</taxon>
        <taxon>Embryophyta</taxon>
        <taxon>Tracheophyta</taxon>
        <taxon>Spermatophyta</taxon>
        <taxon>Magnoliopsida</taxon>
        <taxon>eudicotyledons</taxon>
        <taxon>Gunneridae</taxon>
        <taxon>Pentapetalae</taxon>
        <taxon>rosids</taxon>
        <taxon>malvids</taxon>
        <taxon>Brassicales</taxon>
        <taxon>Brassicaceae</taxon>
        <taxon>Coluteocarpeae</taxon>
        <taxon>Microthlaspi</taxon>
    </lineage>
</organism>
<gene>
    <name evidence="2" type="ORF">MERR_LOCUS32751</name>
</gene>
<dbReference type="AlphaFoldDB" id="A0A6D2JZX1"/>
<evidence type="ECO:0000313" key="2">
    <source>
        <dbReference type="EMBL" id="CAA7045516.1"/>
    </source>
</evidence>
<keyword evidence="3" id="KW-1185">Reference proteome</keyword>
<name>A0A6D2JZX1_9BRAS</name>
<evidence type="ECO:0000313" key="3">
    <source>
        <dbReference type="Proteomes" id="UP000467841"/>
    </source>
</evidence>
<accession>A0A6D2JZX1</accession>